<evidence type="ECO:0000313" key="4">
    <source>
        <dbReference type="EMBL" id="MXV15814.1"/>
    </source>
</evidence>
<organism evidence="4 5">
    <name type="scientific">Hufsiella ginkgonis</name>
    <dbReference type="NCBI Taxonomy" id="2695274"/>
    <lineage>
        <taxon>Bacteria</taxon>
        <taxon>Pseudomonadati</taxon>
        <taxon>Bacteroidota</taxon>
        <taxon>Sphingobacteriia</taxon>
        <taxon>Sphingobacteriales</taxon>
        <taxon>Sphingobacteriaceae</taxon>
        <taxon>Hufsiella</taxon>
    </lineage>
</organism>
<sequence>MVTAAAYFTDHFLEAFSWMLIHSLWQGMLLAIVAALALMAGRGLSSAVRYRVVLVCFALFIAGAAGTFFWYWTSRDGVLVASVTGANAGSGWVRLDRSVLSGITVYFSRNAPVVVMVWFVIFAFRAVKMTRGAMELNRLRYSENQQVTDYWQEKMAELGSRLGLNRVVRLLESSLVKVPVVLGHFSPVILMPVGLLTGLPAGQLEGVLLHELAHIRRHDFLVNLVQAFTETVFFFNPGLLWISELLKQEREYCCDDLAVAQTGNRKEFVQALVSFKEYSLAASELSVGFSGQKNQLLERASRILGLKRSSVPTGAYVFVAISGFLLVCLLSATLTVAQISPSINKSKPIPVELTHLFKKESARERAGKTLEKVRIETTKKEAATQMRLADTAVNKDPVARIPDSLNSAAELNRMASEENAHHATLDRQRADQDRRQVMVDKALAEKEREQAEAKRLETIRNKSRPIPVIKNIIVPVNKQ</sequence>
<dbReference type="InterPro" id="IPR052173">
    <property type="entry name" value="Beta-lactam_resp_regulator"/>
</dbReference>
<feature type="transmembrane region" description="Helical" evidence="2">
    <location>
        <begin position="103"/>
        <end position="124"/>
    </location>
</feature>
<proteinExistence type="predicted"/>
<feature type="domain" description="Peptidase M56" evidence="3">
    <location>
        <begin position="111"/>
        <end position="299"/>
    </location>
</feature>
<comment type="caution">
    <text evidence="4">The sequence shown here is derived from an EMBL/GenBank/DDBJ whole genome shotgun (WGS) entry which is preliminary data.</text>
</comment>
<reference evidence="4 5" key="1">
    <citation type="submission" date="2019-11" db="EMBL/GenBank/DDBJ databases">
        <title>Pedobacter sp. HMF7056 Genome sequencing and assembly.</title>
        <authorList>
            <person name="Kang H."/>
            <person name="Kim H."/>
            <person name="Joh K."/>
        </authorList>
    </citation>
    <scope>NUCLEOTIDE SEQUENCE [LARGE SCALE GENOMIC DNA]</scope>
    <source>
        <strain evidence="4 5">HMF7056</strain>
    </source>
</reference>
<name>A0A7K1XXT1_9SPHI</name>
<evidence type="ECO:0000313" key="5">
    <source>
        <dbReference type="Proteomes" id="UP000451233"/>
    </source>
</evidence>
<protein>
    <recommendedName>
        <fullName evidence="3">Peptidase M56 domain-containing protein</fullName>
    </recommendedName>
</protein>
<dbReference type="InterPro" id="IPR008756">
    <property type="entry name" value="Peptidase_M56"/>
</dbReference>
<keyword evidence="5" id="KW-1185">Reference proteome</keyword>
<keyword evidence="2" id="KW-0812">Transmembrane</keyword>
<dbReference type="Gene3D" id="3.30.2010.10">
    <property type="entry name" value="Metalloproteases ('zincins'), catalytic domain"/>
    <property type="match status" value="1"/>
</dbReference>
<dbReference type="Pfam" id="PF05569">
    <property type="entry name" value="Peptidase_M56"/>
    <property type="match status" value="1"/>
</dbReference>
<accession>A0A7K1XXT1</accession>
<dbReference type="CDD" id="cd07341">
    <property type="entry name" value="M56_BlaR1_MecR1_like"/>
    <property type="match status" value="1"/>
</dbReference>
<dbReference type="EMBL" id="WVHS01000002">
    <property type="protein sequence ID" value="MXV15814.1"/>
    <property type="molecule type" value="Genomic_DNA"/>
</dbReference>
<dbReference type="Proteomes" id="UP000451233">
    <property type="component" value="Unassembled WGS sequence"/>
</dbReference>
<dbReference type="PANTHER" id="PTHR34978">
    <property type="entry name" value="POSSIBLE SENSOR-TRANSDUCER PROTEIN BLAR"/>
    <property type="match status" value="1"/>
</dbReference>
<feature type="transmembrane region" description="Helical" evidence="2">
    <location>
        <begin position="20"/>
        <end position="40"/>
    </location>
</feature>
<evidence type="ECO:0000256" key="2">
    <source>
        <dbReference type="SAM" id="Phobius"/>
    </source>
</evidence>
<keyword evidence="2" id="KW-0472">Membrane</keyword>
<gene>
    <name evidence="4" type="ORF">GS398_10900</name>
</gene>
<dbReference type="AlphaFoldDB" id="A0A7K1XXT1"/>
<feature type="transmembrane region" description="Helical" evidence="2">
    <location>
        <begin position="52"/>
        <end position="72"/>
    </location>
</feature>
<dbReference type="RefSeq" id="WP_160906786.1">
    <property type="nucleotide sequence ID" value="NZ_WVHS01000002.1"/>
</dbReference>
<evidence type="ECO:0000259" key="3">
    <source>
        <dbReference type="Pfam" id="PF05569"/>
    </source>
</evidence>
<evidence type="ECO:0000256" key="1">
    <source>
        <dbReference type="SAM" id="Coils"/>
    </source>
</evidence>
<keyword evidence="2" id="KW-1133">Transmembrane helix</keyword>
<keyword evidence="1" id="KW-0175">Coiled coil</keyword>
<feature type="transmembrane region" description="Helical" evidence="2">
    <location>
        <begin position="315"/>
        <end position="337"/>
    </location>
</feature>
<feature type="coiled-coil region" evidence="1">
    <location>
        <begin position="434"/>
        <end position="461"/>
    </location>
</feature>
<dbReference type="PANTHER" id="PTHR34978:SF3">
    <property type="entry name" value="SLR0241 PROTEIN"/>
    <property type="match status" value="1"/>
</dbReference>